<dbReference type="EMBL" id="BMAW01042841">
    <property type="protein sequence ID" value="GFS36336.1"/>
    <property type="molecule type" value="Genomic_DNA"/>
</dbReference>
<dbReference type="SMART" id="SM00248">
    <property type="entry name" value="ANK"/>
    <property type="match status" value="7"/>
</dbReference>
<keyword evidence="4" id="KW-0964">Secreted</keyword>
<evidence type="ECO:0000256" key="5">
    <source>
        <dbReference type="ARBA" id="ARBA00022537"/>
    </source>
</evidence>
<dbReference type="SUPFAM" id="SSF48403">
    <property type="entry name" value="Ankyrin repeat"/>
    <property type="match status" value="2"/>
</dbReference>
<keyword evidence="8" id="KW-0677">Repeat</keyword>
<evidence type="ECO:0000256" key="15">
    <source>
        <dbReference type="ARBA" id="ARBA00049811"/>
    </source>
</evidence>
<evidence type="ECO:0000256" key="7">
    <source>
        <dbReference type="ARBA" id="ARBA00022699"/>
    </source>
</evidence>
<gene>
    <name evidence="18" type="primary">Wxf_00634</name>
    <name evidence="18" type="ORF">NPIL_74881</name>
</gene>
<evidence type="ECO:0000256" key="6">
    <source>
        <dbReference type="ARBA" id="ARBA00022656"/>
    </source>
</evidence>
<keyword evidence="11 17" id="KW-0472">Membrane</keyword>
<evidence type="ECO:0000256" key="8">
    <source>
        <dbReference type="ARBA" id="ARBA00022737"/>
    </source>
</evidence>
<keyword evidence="19" id="KW-1185">Reference proteome</keyword>
<dbReference type="PANTHER" id="PTHR24198:SF165">
    <property type="entry name" value="ANKYRIN REPEAT-CONTAINING PROTEIN-RELATED"/>
    <property type="match status" value="1"/>
</dbReference>
<evidence type="ECO:0000313" key="18">
    <source>
        <dbReference type="EMBL" id="GFS36336.1"/>
    </source>
</evidence>
<proteinExistence type="inferred from homology"/>
<evidence type="ECO:0000256" key="17">
    <source>
        <dbReference type="SAM" id="Phobius"/>
    </source>
</evidence>
<dbReference type="PROSITE" id="PS50088">
    <property type="entry name" value="ANK_REPEAT"/>
    <property type="match status" value="1"/>
</dbReference>
<dbReference type="PANTHER" id="PTHR24198">
    <property type="entry name" value="ANKYRIN REPEAT AND PROTEIN KINASE DOMAIN-CONTAINING PROTEIN"/>
    <property type="match status" value="1"/>
</dbReference>
<evidence type="ECO:0000313" key="19">
    <source>
        <dbReference type="Proteomes" id="UP000887013"/>
    </source>
</evidence>
<dbReference type="InterPro" id="IPR002110">
    <property type="entry name" value="Ankyrin_rpt"/>
</dbReference>
<comment type="subcellular location">
    <subcellularLocation>
        <location evidence="2">Secreted</location>
    </subcellularLocation>
    <subcellularLocation>
        <location evidence="1">Target cell membrane</location>
    </subcellularLocation>
</comment>
<keyword evidence="3" id="KW-0268">Exocytosis</keyword>
<dbReference type="Pfam" id="PF12796">
    <property type="entry name" value="Ank_2"/>
    <property type="match status" value="2"/>
</dbReference>
<evidence type="ECO:0000256" key="16">
    <source>
        <dbReference type="PROSITE-ProRule" id="PRU00023"/>
    </source>
</evidence>
<accession>A0A8X6I9S4</accession>
<keyword evidence="5" id="KW-1052">Target cell membrane</keyword>
<name>A0A8X6I9S4_NEPPI</name>
<evidence type="ECO:0000256" key="12">
    <source>
        <dbReference type="ARBA" id="ARBA00023298"/>
    </source>
</evidence>
<evidence type="ECO:0000256" key="11">
    <source>
        <dbReference type="ARBA" id="ARBA00023136"/>
    </source>
</evidence>
<evidence type="ECO:0000256" key="9">
    <source>
        <dbReference type="ARBA" id="ARBA00023028"/>
    </source>
</evidence>
<evidence type="ECO:0000256" key="10">
    <source>
        <dbReference type="ARBA" id="ARBA00023043"/>
    </source>
</evidence>
<keyword evidence="7" id="KW-0528">Neurotoxin</keyword>
<feature type="repeat" description="ANK" evidence="16">
    <location>
        <begin position="82"/>
        <end position="115"/>
    </location>
</feature>
<evidence type="ECO:0000256" key="2">
    <source>
        <dbReference type="ARBA" id="ARBA00004613"/>
    </source>
</evidence>
<evidence type="ECO:0000256" key="13">
    <source>
        <dbReference type="ARBA" id="ARBA00049657"/>
    </source>
</evidence>
<keyword evidence="17" id="KW-0812">Transmembrane</keyword>
<comment type="subunit">
    <text evidence="14">Homotetramer in membranes.</text>
</comment>
<dbReference type="Gene3D" id="1.25.40.20">
    <property type="entry name" value="Ankyrin repeat-containing domain"/>
    <property type="match status" value="3"/>
</dbReference>
<comment type="caution">
    <text evidence="18">The sequence shown here is derived from an EMBL/GenBank/DDBJ whole genome shotgun (WGS) entry which is preliminary data.</text>
</comment>
<keyword evidence="17" id="KW-1133">Transmembrane helix</keyword>
<dbReference type="GO" id="GO:0005576">
    <property type="term" value="C:extracellular region"/>
    <property type="evidence" value="ECO:0007669"/>
    <property type="project" value="UniProtKB-SubCell"/>
</dbReference>
<keyword evidence="10 16" id="KW-0040">ANK repeat</keyword>
<sequence>MTTNTENNNRINIVREQAGNAVHSDIAYSERIQKSVENEALCDAWSNFEYFEDVLRIKNSTDRENRIKQLIKEDLDINATKNGKTILDVAIEKKCSSKVISSLISNGSRIDTIDASDRTVLHRSVRNENRKVVELFLEANEKEVSQYLVARFLPLSMLYQKIEVNAKDNDGCTALDYAQYGSEMYSLLQKYGAQHSEKFLYSRNLNIGELDLNKLVSDHNYCFDVLTKALEIEDRCEKEEVIDWLLKNGANINVNKGDQALLSVAAEKGDVENAVLLLERGAHEGVNSQDAEGRTLLLNAIIQDKLDHAKYLIKQRVNVNIPDNNGNSSLHYAVVNFIKQRLIECDETYTANATFYDFLKNGADLYIKNHDNLTAFEYAFHARIAPREAAYLFKLYIERGDQSENMQLVKNFKLPSGETLLEYFFNNKLFDSAQSCIDPGANVSHNGSSLLIQALQNRDIEGIGFLLRNRADIPNNANISNNKKNCKLYFQVAVGCVAMFSLGMGAAATFTLIKMSPLVLVIVAVTFFLTAIASMSLFVLYKKVKGERKHEVIVNNAVFNISLEEAANDLFSGLSTIAERGAEAGALYLEVKEKTESVAKKMTSKKELIEARFQNIQENFINKLSNFEELQGARDSSTLKKFYAAVKDVLKIRSSIPISNLHLLSLVYHLSLEVSYTIFQAITDPTLGSTILTAISERKLPEDKQWAKVLKNTVPNLIRNQEVVRNVIVPTLTDILKSLSESREERKFIIYTLFCLKEVIDEVYTTSVQESLYRILGVELANSLNGMVQAISNLLGCYGHEEVERARTANELDYRVGKLTPEETQQFVINLGERVGSLREFEGRVTNKQSISKLIDYCLDPKLNDREAAATLLNYILTCTEDGRYLAAEAGTDNNLSSNSNVVLITHVAANRYAQLD</sequence>
<organism evidence="18 19">
    <name type="scientific">Nephila pilipes</name>
    <name type="common">Giant wood spider</name>
    <name type="synonym">Nephila maculata</name>
    <dbReference type="NCBI Taxonomy" id="299642"/>
    <lineage>
        <taxon>Eukaryota</taxon>
        <taxon>Metazoa</taxon>
        <taxon>Ecdysozoa</taxon>
        <taxon>Arthropoda</taxon>
        <taxon>Chelicerata</taxon>
        <taxon>Arachnida</taxon>
        <taxon>Araneae</taxon>
        <taxon>Araneomorphae</taxon>
        <taxon>Entelegynae</taxon>
        <taxon>Araneoidea</taxon>
        <taxon>Nephilidae</taxon>
        <taxon>Nephila</taxon>
    </lineage>
</organism>
<keyword evidence="6" id="KW-0800">Toxin</keyword>
<comment type="similarity">
    <text evidence="13">Belongs to the cationic peptide 01 (latrotoxin) family. 03 (alpha-latrotoxin) subfamily.</text>
</comment>
<protein>
    <recommendedName>
        <fullName evidence="15">Alpha-latrotoxin</fullName>
    </recommendedName>
</protein>
<evidence type="ECO:0000256" key="14">
    <source>
        <dbReference type="ARBA" id="ARBA00049715"/>
    </source>
</evidence>
<dbReference type="InterPro" id="IPR036770">
    <property type="entry name" value="Ankyrin_rpt-contain_sf"/>
</dbReference>
<feature type="transmembrane region" description="Helical" evidence="17">
    <location>
        <begin position="488"/>
        <end position="513"/>
    </location>
</feature>
<dbReference type="GO" id="GO:0044231">
    <property type="term" value="C:host cell presynaptic membrane"/>
    <property type="evidence" value="ECO:0007669"/>
    <property type="project" value="UniProtKB-KW"/>
</dbReference>
<feature type="transmembrane region" description="Helical" evidence="17">
    <location>
        <begin position="519"/>
        <end position="541"/>
    </location>
</feature>
<evidence type="ECO:0000256" key="1">
    <source>
        <dbReference type="ARBA" id="ARBA00004175"/>
    </source>
</evidence>
<dbReference type="AlphaFoldDB" id="A0A8X6I9S4"/>
<dbReference type="Proteomes" id="UP000887013">
    <property type="component" value="Unassembled WGS sequence"/>
</dbReference>
<reference evidence="18" key="1">
    <citation type="submission" date="2020-08" db="EMBL/GenBank/DDBJ databases">
        <title>Multicomponent nature underlies the extraordinary mechanical properties of spider dragline silk.</title>
        <authorList>
            <person name="Kono N."/>
            <person name="Nakamura H."/>
            <person name="Mori M."/>
            <person name="Yoshida Y."/>
            <person name="Ohtoshi R."/>
            <person name="Malay A.D."/>
            <person name="Moran D.A.P."/>
            <person name="Tomita M."/>
            <person name="Numata K."/>
            <person name="Arakawa K."/>
        </authorList>
    </citation>
    <scope>NUCLEOTIDE SEQUENCE</scope>
</reference>
<dbReference type="OrthoDB" id="10301247at2759"/>
<keyword evidence="12" id="KW-1053">Target membrane</keyword>
<evidence type="ECO:0000256" key="4">
    <source>
        <dbReference type="ARBA" id="ARBA00022525"/>
    </source>
</evidence>
<evidence type="ECO:0000256" key="3">
    <source>
        <dbReference type="ARBA" id="ARBA00022483"/>
    </source>
</evidence>
<dbReference type="GO" id="GO:0090729">
    <property type="term" value="F:toxin activity"/>
    <property type="evidence" value="ECO:0007669"/>
    <property type="project" value="UniProtKB-KW"/>
</dbReference>
<dbReference type="GO" id="GO:0044218">
    <property type="term" value="C:other organism cell membrane"/>
    <property type="evidence" value="ECO:0007669"/>
    <property type="project" value="UniProtKB-KW"/>
</dbReference>
<dbReference type="GO" id="GO:0006887">
    <property type="term" value="P:exocytosis"/>
    <property type="evidence" value="ECO:0007669"/>
    <property type="project" value="UniProtKB-KW"/>
</dbReference>
<keyword evidence="9" id="KW-0638">Presynaptic neurotoxin</keyword>